<comment type="caution">
    <text evidence="1">The sequence shown here is derived from an EMBL/GenBank/DDBJ whole genome shotgun (WGS) entry which is preliminary data.</text>
</comment>
<protein>
    <submittedName>
        <fullName evidence="1">Uncharacterized protein</fullName>
    </submittedName>
</protein>
<dbReference type="Proteomes" id="UP001222325">
    <property type="component" value="Unassembled WGS sequence"/>
</dbReference>
<dbReference type="EMBL" id="JARJCN010000138">
    <property type="protein sequence ID" value="KAJ7069043.1"/>
    <property type="molecule type" value="Genomic_DNA"/>
</dbReference>
<dbReference type="CDD" id="cd00161">
    <property type="entry name" value="beta-trefoil_Ricin-like"/>
    <property type="match status" value="1"/>
</dbReference>
<dbReference type="Gene3D" id="2.80.10.50">
    <property type="match status" value="1"/>
</dbReference>
<evidence type="ECO:0000313" key="2">
    <source>
        <dbReference type="Proteomes" id="UP001222325"/>
    </source>
</evidence>
<organism evidence="1 2">
    <name type="scientific">Mycena belliarum</name>
    <dbReference type="NCBI Taxonomy" id="1033014"/>
    <lineage>
        <taxon>Eukaryota</taxon>
        <taxon>Fungi</taxon>
        <taxon>Dikarya</taxon>
        <taxon>Basidiomycota</taxon>
        <taxon>Agaricomycotina</taxon>
        <taxon>Agaricomycetes</taxon>
        <taxon>Agaricomycetidae</taxon>
        <taxon>Agaricales</taxon>
        <taxon>Marasmiineae</taxon>
        <taxon>Mycenaceae</taxon>
        <taxon>Mycena</taxon>
    </lineage>
</organism>
<dbReference type="InterPro" id="IPR035992">
    <property type="entry name" value="Ricin_B-like_lectins"/>
</dbReference>
<evidence type="ECO:0000313" key="1">
    <source>
        <dbReference type="EMBL" id="KAJ7069043.1"/>
    </source>
</evidence>
<sequence length="218" mass="24316">MTAGFDTYGFPTGYFIVRSVASNRLLDVTGDSIEDGTELALWPEKDTSIVETRRSPDANNQVFFIDTSGALCSRSSGHAIDVEGDCLVLRHRRPISLPFPNYAHPLPKFSYSATTGEISVHFASDPAHRAPSAVPSDAWTKKTYILASVPLRDLGEDEVLEEERGEEAEVDDSPEWGRSVRVLGIVNKSKEEREIVEKARNRRRWQITPLRQTNARTG</sequence>
<keyword evidence="2" id="KW-1185">Reference proteome</keyword>
<accession>A0AAD6TP32</accession>
<dbReference type="SUPFAM" id="SSF50370">
    <property type="entry name" value="Ricin B-like lectins"/>
    <property type="match status" value="1"/>
</dbReference>
<gene>
    <name evidence="1" type="ORF">B0H15DRAFT_871267</name>
</gene>
<reference evidence="1" key="1">
    <citation type="submission" date="2023-03" db="EMBL/GenBank/DDBJ databases">
        <title>Massive genome expansion in bonnet fungi (Mycena s.s.) driven by repeated elements and novel gene families across ecological guilds.</title>
        <authorList>
            <consortium name="Lawrence Berkeley National Laboratory"/>
            <person name="Harder C.B."/>
            <person name="Miyauchi S."/>
            <person name="Viragh M."/>
            <person name="Kuo A."/>
            <person name="Thoen E."/>
            <person name="Andreopoulos B."/>
            <person name="Lu D."/>
            <person name="Skrede I."/>
            <person name="Drula E."/>
            <person name="Henrissat B."/>
            <person name="Morin E."/>
            <person name="Kohler A."/>
            <person name="Barry K."/>
            <person name="LaButti K."/>
            <person name="Morin E."/>
            <person name="Salamov A."/>
            <person name="Lipzen A."/>
            <person name="Mereny Z."/>
            <person name="Hegedus B."/>
            <person name="Baldrian P."/>
            <person name="Stursova M."/>
            <person name="Weitz H."/>
            <person name="Taylor A."/>
            <person name="Grigoriev I.V."/>
            <person name="Nagy L.G."/>
            <person name="Martin F."/>
            <person name="Kauserud H."/>
        </authorList>
    </citation>
    <scope>NUCLEOTIDE SEQUENCE</scope>
    <source>
        <strain evidence="1">CBHHK173m</strain>
    </source>
</reference>
<name>A0AAD6TP32_9AGAR</name>
<dbReference type="AlphaFoldDB" id="A0AAD6TP32"/>
<proteinExistence type="predicted"/>